<gene>
    <name evidence="2" type="ORF">HK105_200943</name>
</gene>
<organism evidence="2 3">
    <name type="scientific">Polyrhizophydium stewartii</name>
    <dbReference type="NCBI Taxonomy" id="2732419"/>
    <lineage>
        <taxon>Eukaryota</taxon>
        <taxon>Fungi</taxon>
        <taxon>Fungi incertae sedis</taxon>
        <taxon>Chytridiomycota</taxon>
        <taxon>Chytridiomycota incertae sedis</taxon>
        <taxon>Chytridiomycetes</taxon>
        <taxon>Rhizophydiales</taxon>
        <taxon>Rhizophydiales incertae sedis</taxon>
        <taxon>Polyrhizophydium</taxon>
    </lineage>
</organism>
<dbReference type="InterPro" id="IPR027417">
    <property type="entry name" value="P-loop_NTPase"/>
</dbReference>
<reference evidence="2 3" key="1">
    <citation type="submission" date="2023-09" db="EMBL/GenBank/DDBJ databases">
        <title>Pangenome analysis of Batrachochytrium dendrobatidis and related Chytrids.</title>
        <authorList>
            <person name="Yacoub M.N."/>
            <person name="Stajich J.E."/>
            <person name="James T.Y."/>
        </authorList>
    </citation>
    <scope>NUCLEOTIDE SEQUENCE [LARGE SCALE GENOMIC DNA]</scope>
    <source>
        <strain evidence="2 3">JEL0888</strain>
    </source>
</reference>
<evidence type="ECO:0000313" key="3">
    <source>
        <dbReference type="Proteomes" id="UP001527925"/>
    </source>
</evidence>
<evidence type="ECO:0000313" key="2">
    <source>
        <dbReference type="EMBL" id="KAL2919300.1"/>
    </source>
</evidence>
<proteinExistence type="predicted"/>
<feature type="compositionally biased region" description="Basic residues" evidence="1">
    <location>
        <begin position="440"/>
        <end position="450"/>
    </location>
</feature>
<dbReference type="EMBL" id="JADGIZ020000003">
    <property type="protein sequence ID" value="KAL2919300.1"/>
    <property type="molecule type" value="Genomic_DNA"/>
</dbReference>
<dbReference type="Proteomes" id="UP001527925">
    <property type="component" value="Unassembled WGS sequence"/>
</dbReference>
<feature type="region of interest" description="Disordered" evidence="1">
    <location>
        <begin position="440"/>
        <end position="468"/>
    </location>
</feature>
<keyword evidence="3" id="KW-1185">Reference proteome</keyword>
<sequence>MRFAAHHSPNRLSQILLEPSDPHAIFVQRVIDFLLRPADPDARDADSPLAAFNLALQRRQQAARALPFFQAQHDHLIAEIKSAMRPRHPLLVEGGPGIGKGTALLSLVQSQALLRPAVYIRLDDVLPSLAGAARAASDDFHDASDSLAGFPLSSSQDAISDGPMSQSLLAAEAWRSALETAFGLDFVRQEQLYDPDGSPLDMTAVGFEHITDALRHIRAKSRYGPTLVVIDNLQLLFDEREPIAEIYSAFYTSFRWLLKCENEGILDIIFCSSSKSVMPAMRRFHGYDKRLRYRSIESVDDLDVIDYILDQVNPTLPEARQFTEETAHTFVQTFDGNLVELTNYCSSELSVQDYIRRREEAFLEYLKHHIPTRPASKRPSVNPYAPPVSEETDFKDIILEMIMRNGVLSLAQVDTERLALIEVLVEKNFLRWRDARVRRRERAQPTRRRGTSIDTRSEFSSDTMDDTTSFGGGAAAAGAALSEHDKMLQEEQMNDPLAFLSRGDTELVWYNRLVGSVCERWFNDQAW</sequence>
<evidence type="ECO:0008006" key="4">
    <source>
        <dbReference type="Google" id="ProtNLM"/>
    </source>
</evidence>
<accession>A0ABR4NIF1</accession>
<evidence type="ECO:0000256" key="1">
    <source>
        <dbReference type="SAM" id="MobiDB-lite"/>
    </source>
</evidence>
<protein>
    <recommendedName>
        <fullName evidence="4">Orc1-like AAA ATPase domain-containing protein</fullName>
    </recommendedName>
</protein>
<dbReference type="SUPFAM" id="SSF52540">
    <property type="entry name" value="P-loop containing nucleoside triphosphate hydrolases"/>
    <property type="match status" value="1"/>
</dbReference>
<comment type="caution">
    <text evidence="2">The sequence shown here is derived from an EMBL/GenBank/DDBJ whole genome shotgun (WGS) entry which is preliminary data.</text>
</comment>
<name>A0ABR4NIF1_9FUNG</name>
<dbReference type="Gene3D" id="3.40.50.300">
    <property type="entry name" value="P-loop containing nucleotide triphosphate hydrolases"/>
    <property type="match status" value="1"/>
</dbReference>
<feature type="compositionally biased region" description="Polar residues" evidence="1">
    <location>
        <begin position="452"/>
        <end position="468"/>
    </location>
</feature>